<accession>A0AAV4XHL7</accession>
<evidence type="ECO:0000313" key="2">
    <source>
        <dbReference type="Proteomes" id="UP001054945"/>
    </source>
</evidence>
<dbReference type="Proteomes" id="UP001054945">
    <property type="component" value="Unassembled WGS sequence"/>
</dbReference>
<dbReference type="Gene3D" id="3.80.10.10">
    <property type="entry name" value="Ribonuclease Inhibitor"/>
    <property type="match status" value="1"/>
</dbReference>
<dbReference type="EMBL" id="BPLR01017723">
    <property type="protein sequence ID" value="GIY93938.1"/>
    <property type="molecule type" value="Genomic_DNA"/>
</dbReference>
<proteinExistence type="predicted"/>
<keyword evidence="2" id="KW-1185">Reference proteome</keyword>
<dbReference type="InterPro" id="IPR032675">
    <property type="entry name" value="LRR_dom_sf"/>
</dbReference>
<gene>
    <name evidence="1" type="primary">ppp1r37</name>
    <name evidence="1" type="ORF">CEXT_562631</name>
</gene>
<organism evidence="1 2">
    <name type="scientific">Caerostris extrusa</name>
    <name type="common">Bark spider</name>
    <name type="synonym">Caerostris bankana</name>
    <dbReference type="NCBI Taxonomy" id="172846"/>
    <lineage>
        <taxon>Eukaryota</taxon>
        <taxon>Metazoa</taxon>
        <taxon>Ecdysozoa</taxon>
        <taxon>Arthropoda</taxon>
        <taxon>Chelicerata</taxon>
        <taxon>Arachnida</taxon>
        <taxon>Araneae</taxon>
        <taxon>Araneomorphae</taxon>
        <taxon>Entelegynae</taxon>
        <taxon>Araneoidea</taxon>
        <taxon>Araneidae</taxon>
        <taxon>Caerostris</taxon>
    </lineage>
</organism>
<reference evidence="1 2" key="1">
    <citation type="submission" date="2021-06" db="EMBL/GenBank/DDBJ databases">
        <title>Caerostris extrusa draft genome.</title>
        <authorList>
            <person name="Kono N."/>
            <person name="Arakawa K."/>
        </authorList>
    </citation>
    <scope>NUCLEOTIDE SEQUENCE [LARGE SCALE GENOMIC DNA]</scope>
</reference>
<evidence type="ECO:0000313" key="1">
    <source>
        <dbReference type="EMBL" id="GIY93938.1"/>
    </source>
</evidence>
<comment type="caution">
    <text evidence="1">The sequence shown here is derived from an EMBL/GenBank/DDBJ whole genome shotgun (WGS) entry which is preliminary data.</text>
</comment>
<protein>
    <submittedName>
        <fullName evidence="1">Protein phosphatase 1 regulatory subunit 37</fullName>
    </submittedName>
</protein>
<name>A0AAV4XHL7_CAEEX</name>
<sequence length="361" mass="39379">MKSLPKGMPCVSRTLTSARALRRLNLGSNALTSAGVLELKQSFICNRTIEILELENAKITSEDGLTALSEAVSKNLNIVSLKVDPTSMDLSEPIKDRQERLQEINKCCQRNKEAKSSLPPQDAQLSFLFNGIFSHVLPTTLPADITPKGGDTPPKARKGRFRVSVVVQDSIAALPKPPVDVSRSMSLDASYCSFGSHDLVGQMAKDSADNIRRQSVNVPDALRLVNASDGLISKPVKSDNLVLDRVKWLEGLEMPSEKICDICSCKDNSEVFHSEEVKEKKEGLSLSLSQIADETPEGETKVRRSSSPTISKARPLCAARLTVSNAARSLKVLICVLQCHSLPQGCTKVLIFLILKSLKFP</sequence>
<dbReference type="SUPFAM" id="SSF52047">
    <property type="entry name" value="RNI-like"/>
    <property type="match status" value="1"/>
</dbReference>
<dbReference type="AlphaFoldDB" id="A0AAV4XHL7"/>